<dbReference type="PANTHER" id="PTHR46558:SF11">
    <property type="entry name" value="HTH-TYPE TRANSCRIPTIONAL REGULATOR XRE"/>
    <property type="match status" value="1"/>
</dbReference>
<dbReference type="SUPFAM" id="SSF47413">
    <property type="entry name" value="lambda repressor-like DNA-binding domains"/>
    <property type="match status" value="1"/>
</dbReference>
<dbReference type="InterPro" id="IPR001387">
    <property type="entry name" value="Cro/C1-type_HTH"/>
</dbReference>
<dbReference type="Gene3D" id="1.10.260.40">
    <property type="entry name" value="lambda repressor-like DNA-binding domains"/>
    <property type="match status" value="1"/>
</dbReference>
<evidence type="ECO:0000256" key="1">
    <source>
        <dbReference type="ARBA" id="ARBA00023125"/>
    </source>
</evidence>
<protein>
    <recommendedName>
        <fullName evidence="2">HTH cro/C1-type domain-containing protein</fullName>
    </recommendedName>
</protein>
<dbReference type="InterPro" id="IPR010982">
    <property type="entry name" value="Lambda_DNA-bd_dom_sf"/>
</dbReference>
<dbReference type="SMART" id="SM00530">
    <property type="entry name" value="HTH_XRE"/>
    <property type="match status" value="1"/>
</dbReference>
<organism evidence="3 4">
    <name type="scientific">Christiangramia forsetii</name>
    <dbReference type="NCBI Taxonomy" id="411153"/>
    <lineage>
        <taxon>Bacteria</taxon>
        <taxon>Pseudomonadati</taxon>
        <taxon>Bacteroidota</taxon>
        <taxon>Flavobacteriia</taxon>
        <taxon>Flavobacteriales</taxon>
        <taxon>Flavobacteriaceae</taxon>
        <taxon>Christiangramia</taxon>
    </lineage>
</organism>
<keyword evidence="4" id="KW-1185">Reference proteome</keyword>
<evidence type="ECO:0000313" key="4">
    <source>
        <dbReference type="Proteomes" id="UP000605733"/>
    </source>
</evidence>
<keyword evidence="1" id="KW-0238">DNA-binding</keyword>
<dbReference type="Pfam" id="PF12844">
    <property type="entry name" value="HTH_19"/>
    <property type="match status" value="1"/>
</dbReference>
<sequence length="252" mass="29249">MSLFGKNIRKIRSVKSLSQQSFAEIFDLKRGTLGAYEEGRSEPKIETIIKIANHFSIPIGDILTEELTVNQLLKFRGDLENPNLSIKNNSFIKVPCITPGNHLDYIHHCDNKNFIKDLPDLNLPVNNNAELRGFIIDNLEMSKNNEGLYPKDVVIGEKVARKNFTDIQSSCLFLVITDDKILMRRLFQANKKFILKADHRGIEDLQIKYSEIKEVWEVKYVFFHRVLDFKNNEVQEKLSYLEEEFNKLKSSL</sequence>
<evidence type="ECO:0000259" key="2">
    <source>
        <dbReference type="PROSITE" id="PS50943"/>
    </source>
</evidence>
<comment type="caution">
    <text evidence="3">The sequence shown here is derived from an EMBL/GenBank/DDBJ whole genome shotgun (WGS) entry which is preliminary data.</text>
</comment>
<dbReference type="RefSeq" id="WP_011710501.1">
    <property type="nucleotide sequence ID" value="NZ_BMIX01000001.1"/>
</dbReference>
<evidence type="ECO:0000313" key="3">
    <source>
        <dbReference type="EMBL" id="GGG22906.1"/>
    </source>
</evidence>
<dbReference type="PROSITE" id="PS50943">
    <property type="entry name" value="HTH_CROC1"/>
    <property type="match status" value="1"/>
</dbReference>
<dbReference type="CDD" id="cd00093">
    <property type="entry name" value="HTH_XRE"/>
    <property type="match status" value="1"/>
</dbReference>
<name>A0ABQ1WBU3_9FLAO</name>
<feature type="domain" description="HTH cro/C1-type" evidence="2">
    <location>
        <begin position="8"/>
        <end position="62"/>
    </location>
</feature>
<reference evidence="4" key="1">
    <citation type="journal article" date="2019" name="Int. J. Syst. Evol. Microbiol.">
        <title>The Global Catalogue of Microorganisms (GCM) 10K type strain sequencing project: providing services to taxonomists for standard genome sequencing and annotation.</title>
        <authorList>
            <consortium name="The Broad Institute Genomics Platform"/>
            <consortium name="The Broad Institute Genome Sequencing Center for Infectious Disease"/>
            <person name="Wu L."/>
            <person name="Ma J."/>
        </authorList>
    </citation>
    <scope>NUCLEOTIDE SEQUENCE [LARGE SCALE GENOMIC DNA]</scope>
    <source>
        <strain evidence="4">CGMCC 1.15422</strain>
    </source>
</reference>
<gene>
    <name evidence="3" type="ORF">GCM10011532_02490</name>
</gene>
<dbReference type="Proteomes" id="UP000605733">
    <property type="component" value="Unassembled WGS sequence"/>
</dbReference>
<dbReference type="PANTHER" id="PTHR46558">
    <property type="entry name" value="TRACRIPTIONAL REGULATORY PROTEIN-RELATED-RELATED"/>
    <property type="match status" value="1"/>
</dbReference>
<accession>A0ABQ1WBU3</accession>
<proteinExistence type="predicted"/>
<dbReference type="EMBL" id="BMIX01000001">
    <property type="protein sequence ID" value="GGG22906.1"/>
    <property type="molecule type" value="Genomic_DNA"/>
</dbReference>